<sequence length="61" mass="6965">MSSVSDNVIIPMQDYINLGDEFSVNIPKNTLNNWIFRLLESDLDATLSKNISFITRLYGRA</sequence>
<dbReference type="InterPro" id="IPR003385">
    <property type="entry name" value="Glyco_hydro_77"/>
</dbReference>
<dbReference type="EMBL" id="ABJV02000002">
    <property type="protein sequence ID" value="EED29138.1"/>
    <property type="molecule type" value="Genomic_DNA"/>
</dbReference>
<evidence type="ECO:0000313" key="10">
    <source>
        <dbReference type="EMBL" id="EED29138.1"/>
    </source>
</evidence>
<dbReference type="GO" id="GO:0004134">
    <property type="term" value="F:4-alpha-glucanotransferase activity"/>
    <property type="evidence" value="ECO:0007669"/>
    <property type="project" value="UniProtKB-EC"/>
</dbReference>
<dbReference type="Pfam" id="PF02446">
    <property type="entry name" value="Glyco_hydro_77"/>
    <property type="match status" value="1"/>
</dbReference>
<proteinExistence type="inferred from homology"/>
<keyword evidence="7" id="KW-0119">Carbohydrate metabolism</keyword>
<reference evidence="10 11" key="1">
    <citation type="journal article" date="2011" name="J. Bacteriol.">
        <title>Whole-genome sequences of two Borrelia afzelii and two Borrelia garinii Lyme disease agent isolates.</title>
        <authorList>
            <person name="Casjens S.R."/>
            <person name="Mongodin E.F."/>
            <person name="Qiu W.-G."/>
            <person name="Dunn J.J."/>
            <person name="Luft B.J."/>
            <person name="Fraser-Liggett C.M."/>
            <person name="Schutzer S.E."/>
        </authorList>
    </citation>
    <scope>NUCLEOTIDE SEQUENCE [LARGE SCALE GENOMIC DNA]</scope>
    <source>
        <strain evidence="10 11">PBr</strain>
    </source>
</reference>
<dbReference type="SUPFAM" id="SSF51445">
    <property type="entry name" value="(Trans)glycosidases"/>
    <property type="match status" value="1"/>
</dbReference>
<evidence type="ECO:0000256" key="1">
    <source>
        <dbReference type="ARBA" id="ARBA00000439"/>
    </source>
</evidence>
<keyword evidence="5" id="KW-0328">Glycosyltransferase</keyword>
<organism evidence="10 11">
    <name type="scientific">Borreliella garinii PBr</name>
    <dbReference type="NCBI Taxonomy" id="498743"/>
    <lineage>
        <taxon>Bacteria</taxon>
        <taxon>Pseudomonadati</taxon>
        <taxon>Spirochaetota</taxon>
        <taxon>Spirochaetia</taxon>
        <taxon>Spirochaetales</taxon>
        <taxon>Borreliaceae</taxon>
        <taxon>Borreliella</taxon>
    </lineage>
</organism>
<gene>
    <name evidence="10" type="primary">malQ</name>
    <name evidence="10" type="ORF">BGAPBR_0165</name>
</gene>
<name>B7XSI7_BORGR</name>
<dbReference type="GO" id="GO:0005975">
    <property type="term" value="P:carbohydrate metabolic process"/>
    <property type="evidence" value="ECO:0007669"/>
    <property type="project" value="InterPro"/>
</dbReference>
<accession>B7XSI7</accession>
<evidence type="ECO:0000256" key="4">
    <source>
        <dbReference type="ARBA" id="ARBA00020295"/>
    </source>
</evidence>
<evidence type="ECO:0000256" key="3">
    <source>
        <dbReference type="ARBA" id="ARBA00012560"/>
    </source>
</evidence>
<keyword evidence="6" id="KW-0808">Transferase</keyword>
<comment type="caution">
    <text evidence="10">The sequence shown here is derived from an EMBL/GenBank/DDBJ whole genome shotgun (WGS) entry which is preliminary data.</text>
</comment>
<evidence type="ECO:0000256" key="7">
    <source>
        <dbReference type="ARBA" id="ARBA00023277"/>
    </source>
</evidence>
<dbReference type="InterPro" id="IPR017853">
    <property type="entry name" value="GH"/>
</dbReference>
<dbReference type="AlphaFoldDB" id="B7XSI7"/>
<evidence type="ECO:0000256" key="5">
    <source>
        <dbReference type="ARBA" id="ARBA00022676"/>
    </source>
</evidence>
<evidence type="ECO:0000256" key="2">
    <source>
        <dbReference type="ARBA" id="ARBA00005684"/>
    </source>
</evidence>
<evidence type="ECO:0000256" key="8">
    <source>
        <dbReference type="ARBA" id="ARBA00031423"/>
    </source>
</evidence>
<comment type="catalytic activity">
    <reaction evidence="1">
        <text>Transfers a segment of a (1-&gt;4)-alpha-D-glucan to a new position in an acceptor, which may be glucose or a (1-&gt;4)-alpha-D-glucan.</text>
        <dbReference type="EC" id="2.4.1.25"/>
    </reaction>
</comment>
<dbReference type="Proteomes" id="UP000006103">
    <property type="component" value="Unassembled WGS sequence"/>
</dbReference>
<dbReference type="Gene3D" id="3.20.20.80">
    <property type="entry name" value="Glycosidases"/>
    <property type="match status" value="1"/>
</dbReference>
<evidence type="ECO:0000313" key="11">
    <source>
        <dbReference type="Proteomes" id="UP000006103"/>
    </source>
</evidence>
<keyword evidence="11" id="KW-1185">Reference proteome</keyword>
<protein>
    <recommendedName>
        <fullName evidence="4">4-alpha-glucanotransferase</fullName>
        <ecNumber evidence="3">2.4.1.25</ecNumber>
    </recommendedName>
    <alternativeName>
        <fullName evidence="8">Amylomaltase</fullName>
    </alternativeName>
    <alternativeName>
        <fullName evidence="9">Disproportionating enzyme</fullName>
    </alternativeName>
</protein>
<comment type="similarity">
    <text evidence="2">Belongs to the disproportionating enzyme family.</text>
</comment>
<evidence type="ECO:0000256" key="6">
    <source>
        <dbReference type="ARBA" id="ARBA00022679"/>
    </source>
</evidence>
<dbReference type="EC" id="2.4.1.25" evidence="3"/>
<evidence type="ECO:0000256" key="9">
    <source>
        <dbReference type="ARBA" id="ARBA00031501"/>
    </source>
</evidence>